<dbReference type="InterPro" id="IPR036388">
    <property type="entry name" value="WH-like_DNA-bd_sf"/>
</dbReference>
<feature type="compositionally biased region" description="Polar residues" evidence="1">
    <location>
        <begin position="124"/>
        <end position="134"/>
    </location>
</feature>
<feature type="region of interest" description="Disordered" evidence="1">
    <location>
        <begin position="114"/>
        <end position="134"/>
    </location>
</feature>
<dbReference type="InterPro" id="IPR036390">
    <property type="entry name" value="WH_DNA-bd_sf"/>
</dbReference>
<reference evidence="3 4" key="1">
    <citation type="submission" date="2019-03" db="EMBL/GenBank/DDBJ databases">
        <authorList>
            <person name="Kox A.R. M."/>
        </authorList>
    </citation>
    <scope>NUCLEOTIDE SEQUENCE [LARGE SCALE GENOMIC DNA]</scope>
    <source>
        <strain evidence="3">MTUNDRAET4 annotated genome</strain>
        <plasmid evidence="4">2</plasmid>
    </source>
</reference>
<dbReference type="Proteomes" id="UP000294360">
    <property type="component" value="Plasmid 2"/>
</dbReference>
<accession>A0A4U8Z6R4</accession>
<dbReference type="Pfam" id="PF08461">
    <property type="entry name" value="WHD_RNase_R"/>
    <property type="match status" value="1"/>
</dbReference>
<organism evidence="3 4">
    <name type="scientific">Methylocella tundrae</name>
    <dbReference type="NCBI Taxonomy" id="227605"/>
    <lineage>
        <taxon>Bacteria</taxon>
        <taxon>Pseudomonadati</taxon>
        <taxon>Pseudomonadota</taxon>
        <taxon>Alphaproteobacteria</taxon>
        <taxon>Hyphomicrobiales</taxon>
        <taxon>Beijerinckiaceae</taxon>
        <taxon>Methylocella</taxon>
    </lineage>
</organism>
<geneLocation type="plasmid" evidence="3 4">
    <name>2</name>
</geneLocation>
<evidence type="ECO:0000259" key="2">
    <source>
        <dbReference type="Pfam" id="PF08461"/>
    </source>
</evidence>
<feature type="compositionally biased region" description="Basic and acidic residues" evidence="1">
    <location>
        <begin position="42"/>
        <end position="62"/>
    </location>
</feature>
<dbReference type="RefSeq" id="WP_134492873.1">
    <property type="nucleotide sequence ID" value="NZ_CP139088.1"/>
</dbReference>
<evidence type="ECO:0000256" key="1">
    <source>
        <dbReference type="SAM" id="MobiDB-lite"/>
    </source>
</evidence>
<dbReference type="AlphaFoldDB" id="A0A4U8Z6R4"/>
<dbReference type="Gene3D" id="1.10.10.10">
    <property type="entry name" value="Winged helix-like DNA-binding domain superfamily/Winged helix DNA-binding domain"/>
    <property type="match status" value="1"/>
</dbReference>
<evidence type="ECO:0000313" key="3">
    <source>
        <dbReference type="EMBL" id="VFU16464.1"/>
    </source>
</evidence>
<evidence type="ECO:0000313" key="4">
    <source>
        <dbReference type="Proteomes" id="UP000294360"/>
    </source>
</evidence>
<dbReference type="SUPFAM" id="SSF46785">
    <property type="entry name" value="Winged helix' DNA-binding domain"/>
    <property type="match status" value="1"/>
</dbReference>
<gene>
    <name evidence="3" type="ORF">MTUNDRAET4_0119</name>
</gene>
<keyword evidence="3" id="KW-0614">Plasmid</keyword>
<dbReference type="KEGG" id="mtun:MTUNDRAET4_0119.1"/>
<protein>
    <recommendedName>
        <fullName evidence="2">Ribonuclease R winged-helix domain-containing protein</fullName>
    </recommendedName>
</protein>
<proteinExistence type="predicted"/>
<name>A0A4U8Z6R4_METTU</name>
<dbReference type="EMBL" id="LR536451">
    <property type="protein sequence ID" value="VFU16464.1"/>
    <property type="molecule type" value="Genomic_DNA"/>
</dbReference>
<dbReference type="InterPro" id="IPR013668">
    <property type="entry name" value="RNase_R_HTH_12"/>
</dbReference>
<feature type="region of interest" description="Disordered" evidence="1">
    <location>
        <begin position="31"/>
        <end position="65"/>
    </location>
</feature>
<sequence length="134" mass="14623">MDTALERIREKIAELETKIVDLRIAERELQALEKPAARRAKQAPEPEPKPKRASKKASEPAEARQTIGSAIAAVLEQHGALSAAEIAEHIKATGRDISNRTVSFALQALKKRGLVKNADGQWTPPKSRSRQASA</sequence>
<feature type="domain" description="Ribonuclease R winged-helix" evidence="2">
    <location>
        <begin position="71"/>
        <end position="116"/>
    </location>
</feature>
<dbReference type="OrthoDB" id="8449930at2"/>